<keyword evidence="1" id="KW-0472">Membrane</keyword>
<reference evidence="2" key="1">
    <citation type="submission" date="2019-12" db="EMBL/GenBank/DDBJ databases">
        <title>Novel species isolated from a subtropical stream in China.</title>
        <authorList>
            <person name="Lu H."/>
        </authorList>
    </citation>
    <scope>NUCLEOTIDE SEQUENCE [LARGE SCALE GENOMIC DNA]</scope>
    <source>
        <strain evidence="2">FT93W</strain>
    </source>
</reference>
<keyword evidence="1" id="KW-1133">Transmembrane helix</keyword>
<comment type="caution">
    <text evidence="2">The sequence shown here is derived from an EMBL/GenBank/DDBJ whole genome shotgun (WGS) entry which is preliminary data.</text>
</comment>
<proteinExistence type="predicted"/>
<evidence type="ECO:0000313" key="3">
    <source>
        <dbReference type="Proteomes" id="UP000444316"/>
    </source>
</evidence>
<gene>
    <name evidence="2" type="ORF">GTP23_12145</name>
</gene>
<sequence length="49" mass="5180">MTVAEVVQALMGGGMLAHAGLLLKWVIRVETRLAVIESKTGGKDDQSKA</sequence>
<dbReference type="RefSeq" id="WP_161035348.1">
    <property type="nucleotide sequence ID" value="NZ_WWCL01000002.1"/>
</dbReference>
<feature type="transmembrane region" description="Helical" evidence="1">
    <location>
        <begin position="6"/>
        <end position="27"/>
    </location>
</feature>
<protein>
    <submittedName>
        <fullName evidence="2">Uncharacterized protein</fullName>
    </submittedName>
</protein>
<keyword evidence="3" id="KW-1185">Reference proteome</keyword>
<organism evidence="2 3">
    <name type="scientific">Duganella fentianensis</name>
    <dbReference type="NCBI Taxonomy" id="2692177"/>
    <lineage>
        <taxon>Bacteria</taxon>
        <taxon>Pseudomonadati</taxon>
        <taxon>Pseudomonadota</taxon>
        <taxon>Betaproteobacteria</taxon>
        <taxon>Burkholderiales</taxon>
        <taxon>Oxalobacteraceae</taxon>
        <taxon>Telluria group</taxon>
        <taxon>Duganella</taxon>
    </lineage>
</organism>
<name>A0A845I4D0_9BURK</name>
<evidence type="ECO:0000256" key="1">
    <source>
        <dbReference type="SAM" id="Phobius"/>
    </source>
</evidence>
<evidence type="ECO:0000313" key="2">
    <source>
        <dbReference type="EMBL" id="MYN45798.1"/>
    </source>
</evidence>
<accession>A0A845I4D0</accession>
<dbReference type="AlphaFoldDB" id="A0A845I4D0"/>
<dbReference type="EMBL" id="WWCL01000002">
    <property type="protein sequence ID" value="MYN45798.1"/>
    <property type="molecule type" value="Genomic_DNA"/>
</dbReference>
<dbReference type="Proteomes" id="UP000444316">
    <property type="component" value="Unassembled WGS sequence"/>
</dbReference>
<keyword evidence="1" id="KW-0812">Transmembrane</keyword>